<evidence type="ECO:0000256" key="1">
    <source>
        <dbReference type="ARBA" id="ARBA00022801"/>
    </source>
</evidence>
<feature type="domain" description="CN hydrolase" evidence="2">
    <location>
        <begin position="4"/>
        <end position="242"/>
    </location>
</feature>
<gene>
    <name evidence="3" type="ORF">AAU01_23030</name>
</gene>
<dbReference type="InterPro" id="IPR050345">
    <property type="entry name" value="Aliph_Amidase/BUP"/>
</dbReference>
<dbReference type="OrthoDB" id="9811121at2"/>
<dbReference type="GeneID" id="97302831"/>
<dbReference type="InterPro" id="IPR003010">
    <property type="entry name" value="C-N_Hydrolase"/>
</dbReference>
<dbReference type="RefSeq" id="WP_141283748.1">
    <property type="nucleotide sequence ID" value="NZ_BAAAWK010000001.1"/>
</dbReference>
<dbReference type="Gene3D" id="3.60.110.10">
    <property type="entry name" value="Carbon-nitrogen hydrolase"/>
    <property type="match status" value="1"/>
</dbReference>
<dbReference type="PROSITE" id="PS50263">
    <property type="entry name" value="CN_HYDROLASE"/>
    <property type="match status" value="1"/>
</dbReference>
<evidence type="ECO:0000313" key="4">
    <source>
        <dbReference type="Proteomes" id="UP000317715"/>
    </source>
</evidence>
<dbReference type="EMBL" id="BJMD01000013">
    <property type="protein sequence ID" value="GEB19548.1"/>
    <property type="molecule type" value="Genomic_DNA"/>
</dbReference>
<dbReference type="GO" id="GO:0016811">
    <property type="term" value="F:hydrolase activity, acting on carbon-nitrogen (but not peptide) bonds, in linear amides"/>
    <property type="evidence" value="ECO:0007669"/>
    <property type="project" value="TreeGrafter"/>
</dbReference>
<reference evidence="3 4" key="1">
    <citation type="submission" date="2019-06" db="EMBL/GenBank/DDBJ databases">
        <title>Whole genome shotgun sequence of Paenarthrobacter aurescens NBRC 12136.</title>
        <authorList>
            <person name="Hosoyama A."/>
            <person name="Uohara A."/>
            <person name="Ohji S."/>
            <person name="Ichikawa N."/>
        </authorList>
    </citation>
    <scope>NUCLEOTIDE SEQUENCE [LARGE SCALE GENOMIC DNA]</scope>
    <source>
        <strain evidence="3 4">NBRC 12136</strain>
    </source>
</reference>
<dbReference type="SUPFAM" id="SSF56317">
    <property type="entry name" value="Carbon-nitrogen hydrolase"/>
    <property type="match status" value="1"/>
</dbReference>
<organism evidence="3 4">
    <name type="scientific">Paenarthrobacter aurescens</name>
    <name type="common">Arthrobacter aurescens</name>
    <dbReference type="NCBI Taxonomy" id="43663"/>
    <lineage>
        <taxon>Bacteria</taxon>
        <taxon>Bacillati</taxon>
        <taxon>Actinomycetota</taxon>
        <taxon>Actinomycetes</taxon>
        <taxon>Micrococcales</taxon>
        <taxon>Micrococcaceae</taxon>
        <taxon>Paenarthrobacter</taxon>
    </lineage>
</organism>
<accession>A0A4Y3NKE0</accession>
<dbReference type="Pfam" id="PF00795">
    <property type="entry name" value="CN_hydrolase"/>
    <property type="match status" value="1"/>
</dbReference>
<comment type="caution">
    <text evidence="3">The sequence shown here is derived from an EMBL/GenBank/DDBJ whole genome shotgun (WGS) entry which is preliminary data.</text>
</comment>
<dbReference type="AlphaFoldDB" id="A0A4Y3NKE0"/>
<sequence>MRILSIAAIQTTPVPHDLEATWARFEAQAESAKKLGPDVDVIVVPELLLSAPGEFLLPDPEGETRSAAPIPSPLTDRISDLARRLNVWLVPGSLLETDNGNTYNTAIAVSPQGEIVARYRKLFPWRPFETTTPGDSFVTFDIPGCGRIGLAICFDGSFPEVARQLAWLGAEVIIQPTLTTTRDRAMEIVMSQANAFANQVYVVNVNGASPCGVGESVMVDPEGTIMQQARGGEEVLFAVLDLDRVTQLRRYGTHGINRPWAQLRDQEGTLAFPMFGGAHFQSPEWAEESAPAGQASRRA</sequence>
<proteinExistence type="predicted"/>
<protein>
    <recommendedName>
        <fullName evidence="2">CN hydrolase domain-containing protein</fullName>
    </recommendedName>
</protein>
<dbReference type="PANTHER" id="PTHR43674:SF2">
    <property type="entry name" value="BETA-UREIDOPROPIONASE"/>
    <property type="match status" value="1"/>
</dbReference>
<keyword evidence="1" id="KW-0378">Hydrolase</keyword>
<evidence type="ECO:0000313" key="3">
    <source>
        <dbReference type="EMBL" id="GEB19548.1"/>
    </source>
</evidence>
<dbReference type="PANTHER" id="PTHR43674">
    <property type="entry name" value="NITRILASE C965.09-RELATED"/>
    <property type="match status" value="1"/>
</dbReference>
<dbReference type="InterPro" id="IPR036526">
    <property type="entry name" value="C-N_Hydrolase_sf"/>
</dbReference>
<name>A0A4Y3NKE0_PAEAU</name>
<keyword evidence="4" id="KW-1185">Reference proteome</keyword>
<dbReference type="CDD" id="cd07197">
    <property type="entry name" value="nitrilase"/>
    <property type="match status" value="1"/>
</dbReference>
<dbReference type="Proteomes" id="UP000317715">
    <property type="component" value="Unassembled WGS sequence"/>
</dbReference>
<evidence type="ECO:0000259" key="2">
    <source>
        <dbReference type="PROSITE" id="PS50263"/>
    </source>
</evidence>